<accession>A0A8S3W8U9</accession>
<organism evidence="3 4">
    <name type="scientific">Parnassius apollo</name>
    <name type="common">Apollo butterfly</name>
    <name type="synonym">Papilio apollo</name>
    <dbReference type="NCBI Taxonomy" id="110799"/>
    <lineage>
        <taxon>Eukaryota</taxon>
        <taxon>Metazoa</taxon>
        <taxon>Ecdysozoa</taxon>
        <taxon>Arthropoda</taxon>
        <taxon>Hexapoda</taxon>
        <taxon>Insecta</taxon>
        <taxon>Pterygota</taxon>
        <taxon>Neoptera</taxon>
        <taxon>Endopterygota</taxon>
        <taxon>Lepidoptera</taxon>
        <taxon>Glossata</taxon>
        <taxon>Ditrysia</taxon>
        <taxon>Papilionoidea</taxon>
        <taxon>Papilionidae</taxon>
        <taxon>Parnassiinae</taxon>
        <taxon>Parnassini</taxon>
        <taxon>Parnassius</taxon>
        <taxon>Parnassius</taxon>
    </lineage>
</organism>
<dbReference type="Proteomes" id="UP000691718">
    <property type="component" value="Unassembled WGS sequence"/>
</dbReference>
<sequence>MSRAQKQCRANINCSGAERAVLAALPAAAHPDDLLLLARLHNKGYFRGEQHLEEIMFMENVTRSQLMQLLDKFKDILITFETEDPAVAMLYPYQ</sequence>
<dbReference type="InterPro" id="IPR005365">
    <property type="entry name" value="Npr3"/>
</dbReference>
<dbReference type="GO" id="GO:0038202">
    <property type="term" value="P:TORC1 signaling"/>
    <property type="evidence" value="ECO:0007669"/>
    <property type="project" value="TreeGrafter"/>
</dbReference>
<evidence type="ECO:0000256" key="1">
    <source>
        <dbReference type="ARBA" id="ARBA00010546"/>
    </source>
</evidence>
<dbReference type="PANTHER" id="PTHR13153">
    <property type="entry name" value="CGTHBA PROTEIN -14 GENE PROTEIN"/>
    <property type="match status" value="1"/>
</dbReference>
<dbReference type="PANTHER" id="PTHR13153:SF5">
    <property type="entry name" value="GATOR COMPLEX PROTEIN NPRL3"/>
    <property type="match status" value="1"/>
</dbReference>
<dbReference type="OrthoDB" id="7362660at2759"/>
<gene>
    <name evidence="3" type="ORF">PAPOLLO_LOCUS3197</name>
</gene>
<dbReference type="AlphaFoldDB" id="A0A8S3W8U9"/>
<feature type="domain" description="GATOR1 complex protein NPRL3 C-terminal HTH" evidence="2">
    <location>
        <begin position="17"/>
        <end position="78"/>
    </location>
</feature>
<dbReference type="GO" id="GO:0034198">
    <property type="term" value="P:cellular response to amino acid starvation"/>
    <property type="evidence" value="ECO:0007669"/>
    <property type="project" value="TreeGrafter"/>
</dbReference>
<dbReference type="GO" id="GO:0010508">
    <property type="term" value="P:positive regulation of autophagy"/>
    <property type="evidence" value="ECO:0007669"/>
    <property type="project" value="TreeGrafter"/>
</dbReference>
<keyword evidence="4" id="KW-1185">Reference proteome</keyword>
<dbReference type="EMBL" id="CAJQZP010000209">
    <property type="protein sequence ID" value="CAG4945890.1"/>
    <property type="molecule type" value="Genomic_DNA"/>
</dbReference>
<dbReference type="GO" id="GO:1904262">
    <property type="term" value="P:negative regulation of TORC1 signaling"/>
    <property type="evidence" value="ECO:0007669"/>
    <property type="project" value="TreeGrafter"/>
</dbReference>
<proteinExistence type="inferred from homology"/>
<comment type="caution">
    <text evidence="3">The sequence shown here is derived from an EMBL/GenBank/DDBJ whole genome shotgun (WGS) entry which is preliminary data.</text>
</comment>
<dbReference type="InterPro" id="IPR056603">
    <property type="entry name" value="HTH_NPRL3"/>
</dbReference>
<name>A0A8S3W8U9_PARAO</name>
<comment type="similarity">
    <text evidence="1">Belongs to the NPR3 family.</text>
</comment>
<reference evidence="3" key="1">
    <citation type="submission" date="2021-04" db="EMBL/GenBank/DDBJ databases">
        <authorList>
            <person name="Tunstrom K."/>
        </authorList>
    </citation>
    <scope>NUCLEOTIDE SEQUENCE</scope>
</reference>
<evidence type="ECO:0000313" key="3">
    <source>
        <dbReference type="EMBL" id="CAG4945890.1"/>
    </source>
</evidence>
<protein>
    <submittedName>
        <fullName evidence="3">(apollo) hypothetical protein</fullName>
    </submittedName>
</protein>
<dbReference type="Pfam" id="PF24064">
    <property type="entry name" value="HTH_NPRL3"/>
    <property type="match status" value="1"/>
</dbReference>
<evidence type="ECO:0000259" key="2">
    <source>
        <dbReference type="Pfam" id="PF24064"/>
    </source>
</evidence>
<evidence type="ECO:0000313" key="4">
    <source>
        <dbReference type="Proteomes" id="UP000691718"/>
    </source>
</evidence>
<dbReference type="GO" id="GO:1990130">
    <property type="term" value="C:GATOR1 complex"/>
    <property type="evidence" value="ECO:0007669"/>
    <property type="project" value="TreeGrafter"/>
</dbReference>